<feature type="domain" description="Rhodopsin" evidence="8">
    <location>
        <begin position="25"/>
        <end position="275"/>
    </location>
</feature>
<organism evidence="9 10">
    <name type="scientific">Alectoria fallacina</name>
    <dbReference type="NCBI Taxonomy" id="1903189"/>
    <lineage>
        <taxon>Eukaryota</taxon>
        <taxon>Fungi</taxon>
        <taxon>Dikarya</taxon>
        <taxon>Ascomycota</taxon>
        <taxon>Pezizomycotina</taxon>
        <taxon>Lecanoromycetes</taxon>
        <taxon>OSLEUM clade</taxon>
        <taxon>Lecanoromycetidae</taxon>
        <taxon>Lecanorales</taxon>
        <taxon>Lecanorineae</taxon>
        <taxon>Parmeliaceae</taxon>
        <taxon>Alectoria</taxon>
    </lineage>
</organism>
<evidence type="ECO:0000313" key="10">
    <source>
        <dbReference type="Proteomes" id="UP000664203"/>
    </source>
</evidence>
<evidence type="ECO:0000256" key="3">
    <source>
        <dbReference type="ARBA" id="ARBA00022989"/>
    </source>
</evidence>
<protein>
    <recommendedName>
        <fullName evidence="8">Rhodopsin domain-containing protein</fullName>
    </recommendedName>
</protein>
<dbReference type="Pfam" id="PF20684">
    <property type="entry name" value="Fung_rhodopsin"/>
    <property type="match status" value="1"/>
</dbReference>
<dbReference type="GO" id="GO:0016020">
    <property type="term" value="C:membrane"/>
    <property type="evidence" value="ECO:0007669"/>
    <property type="project" value="UniProtKB-SubCell"/>
</dbReference>
<keyword evidence="10" id="KW-1185">Reference proteome</keyword>
<keyword evidence="2 7" id="KW-0812">Transmembrane</keyword>
<evidence type="ECO:0000259" key="8">
    <source>
        <dbReference type="Pfam" id="PF20684"/>
    </source>
</evidence>
<evidence type="ECO:0000256" key="4">
    <source>
        <dbReference type="ARBA" id="ARBA00023136"/>
    </source>
</evidence>
<evidence type="ECO:0000256" key="5">
    <source>
        <dbReference type="ARBA" id="ARBA00038359"/>
    </source>
</evidence>
<feature type="transmembrane region" description="Helical" evidence="7">
    <location>
        <begin position="253"/>
        <end position="274"/>
    </location>
</feature>
<evidence type="ECO:0000256" key="7">
    <source>
        <dbReference type="SAM" id="Phobius"/>
    </source>
</evidence>
<accession>A0A8H3PKL2</accession>
<dbReference type="PANTHER" id="PTHR33048:SF134">
    <property type="entry name" value="INTEGRAL MEMBRANE PROTEIN"/>
    <property type="match status" value="1"/>
</dbReference>
<dbReference type="OrthoDB" id="5391602at2759"/>
<feature type="region of interest" description="Disordered" evidence="6">
    <location>
        <begin position="380"/>
        <end position="399"/>
    </location>
</feature>
<evidence type="ECO:0000313" key="9">
    <source>
        <dbReference type="EMBL" id="CAF9942785.1"/>
    </source>
</evidence>
<comment type="similarity">
    <text evidence="5">Belongs to the SAT4 family.</text>
</comment>
<comment type="subcellular location">
    <subcellularLocation>
        <location evidence="1">Membrane</location>
        <topology evidence="1">Multi-pass membrane protein</topology>
    </subcellularLocation>
</comment>
<feature type="transmembrane region" description="Helical" evidence="7">
    <location>
        <begin position="181"/>
        <end position="198"/>
    </location>
</feature>
<dbReference type="InterPro" id="IPR052337">
    <property type="entry name" value="SAT4-like"/>
</dbReference>
<feature type="compositionally biased region" description="Low complexity" evidence="6">
    <location>
        <begin position="305"/>
        <end position="339"/>
    </location>
</feature>
<proteinExistence type="inferred from homology"/>
<dbReference type="PANTHER" id="PTHR33048">
    <property type="entry name" value="PTH11-LIKE INTEGRAL MEMBRANE PROTEIN (AFU_ORTHOLOGUE AFUA_5G11245)"/>
    <property type="match status" value="1"/>
</dbReference>
<reference evidence="9" key="1">
    <citation type="submission" date="2021-03" db="EMBL/GenBank/DDBJ databases">
        <authorList>
            <person name="Tagirdzhanova G."/>
        </authorList>
    </citation>
    <scope>NUCLEOTIDE SEQUENCE</scope>
</reference>
<dbReference type="InterPro" id="IPR049326">
    <property type="entry name" value="Rhodopsin_dom_fungi"/>
</dbReference>
<name>A0A8H3PKL2_9LECA</name>
<gene>
    <name evidence="9" type="ORF">ALECFALPRED_010024</name>
</gene>
<evidence type="ECO:0000256" key="6">
    <source>
        <dbReference type="SAM" id="MobiDB-lite"/>
    </source>
</evidence>
<keyword evidence="4 7" id="KW-0472">Membrane</keyword>
<feature type="transmembrane region" description="Helical" evidence="7">
    <location>
        <begin position="126"/>
        <end position="147"/>
    </location>
</feature>
<feature type="transmembrane region" description="Helical" evidence="7">
    <location>
        <begin position="41"/>
        <end position="62"/>
    </location>
</feature>
<dbReference type="Proteomes" id="UP000664203">
    <property type="component" value="Unassembled WGS sequence"/>
</dbReference>
<feature type="transmembrane region" description="Helical" evidence="7">
    <location>
        <begin position="6"/>
        <end position="29"/>
    </location>
</feature>
<sequence length="399" mass="43116">MGQSPGQVVGVTTFLTVLALIAIVLRFCARRLKKVDLGWDDYTILPAMLFAIVSAICIYVGIADGDLAKHIELDAQGNGVWTRRDVVFLEINFAQQLSTTLTFGLTKLSVLLFYKRVFRGNTFNAAVWIMISVIGVWFVAFFFANLLQCYPITLNWEASGAQATSCIQTNTMYLAQAWTDVLTDVMILSLPIPCIWALQMPAKHKVGVTAIFLLGLLTVLSGTAKLIVFYHIIAEAAGGDYDITWFETPAVLWSMIESALGIVGACLPLLRPLFAGTSTRGFMRNLRSVAVRTITGAEEPKIPEGSTTAVGSGSGSSGKKSGKTVVESGSNSSGAQSGSENTDTLKSWDEKDYDYNSHCTLNTHGHLDQKKVTVESIGSFVDVGDRGSSGGKRRGDDNV</sequence>
<feature type="transmembrane region" description="Helical" evidence="7">
    <location>
        <begin position="93"/>
        <end position="114"/>
    </location>
</feature>
<dbReference type="AlphaFoldDB" id="A0A8H3PKL2"/>
<dbReference type="EMBL" id="CAJPDR010000809">
    <property type="protein sequence ID" value="CAF9942785.1"/>
    <property type="molecule type" value="Genomic_DNA"/>
</dbReference>
<evidence type="ECO:0000256" key="2">
    <source>
        <dbReference type="ARBA" id="ARBA00022692"/>
    </source>
</evidence>
<comment type="caution">
    <text evidence="9">The sequence shown here is derived from an EMBL/GenBank/DDBJ whole genome shotgun (WGS) entry which is preliminary data.</text>
</comment>
<feature type="region of interest" description="Disordered" evidence="6">
    <location>
        <begin position="300"/>
        <end position="345"/>
    </location>
</feature>
<feature type="transmembrane region" description="Helical" evidence="7">
    <location>
        <begin position="210"/>
        <end position="233"/>
    </location>
</feature>
<evidence type="ECO:0000256" key="1">
    <source>
        <dbReference type="ARBA" id="ARBA00004141"/>
    </source>
</evidence>
<keyword evidence="3 7" id="KW-1133">Transmembrane helix</keyword>